<dbReference type="EMBL" id="BAAAZA010000041">
    <property type="protein sequence ID" value="GAA3899041.1"/>
    <property type="molecule type" value="Genomic_DNA"/>
</dbReference>
<dbReference type="SUPFAM" id="SSF53335">
    <property type="entry name" value="S-adenosyl-L-methionine-dependent methyltransferases"/>
    <property type="match status" value="1"/>
</dbReference>
<dbReference type="PRINTS" id="PR00507">
    <property type="entry name" value="N12N6MTFRASE"/>
</dbReference>
<dbReference type="CDD" id="cd02440">
    <property type="entry name" value="AdoMet_MTases"/>
    <property type="match status" value="1"/>
</dbReference>
<proteinExistence type="predicted"/>
<organism evidence="2 3">
    <name type="scientific">Streptomyces lannensis</name>
    <dbReference type="NCBI Taxonomy" id="766498"/>
    <lineage>
        <taxon>Bacteria</taxon>
        <taxon>Bacillati</taxon>
        <taxon>Actinomycetota</taxon>
        <taxon>Actinomycetes</taxon>
        <taxon>Kitasatosporales</taxon>
        <taxon>Streptomycetaceae</taxon>
        <taxon>Streptomyces</taxon>
    </lineage>
</organism>
<name>A0ABP7LE26_9ACTN</name>
<evidence type="ECO:0000313" key="3">
    <source>
        <dbReference type="Proteomes" id="UP001501563"/>
    </source>
</evidence>
<dbReference type="InterPro" id="IPR000241">
    <property type="entry name" value="RlmKL-like_Mtase"/>
</dbReference>
<reference evidence="3" key="1">
    <citation type="journal article" date="2019" name="Int. J. Syst. Evol. Microbiol.">
        <title>The Global Catalogue of Microorganisms (GCM) 10K type strain sequencing project: providing services to taxonomists for standard genome sequencing and annotation.</title>
        <authorList>
            <consortium name="The Broad Institute Genomics Platform"/>
            <consortium name="The Broad Institute Genome Sequencing Center for Infectious Disease"/>
            <person name="Wu L."/>
            <person name="Ma J."/>
        </authorList>
    </citation>
    <scope>NUCLEOTIDE SEQUENCE [LARGE SCALE GENOMIC DNA]</scope>
    <source>
        <strain evidence="3">JCM 16578</strain>
    </source>
</reference>
<dbReference type="InterPro" id="IPR029063">
    <property type="entry name" value="SAM-dependent_MTases_sf"/>
</dbReference>
<gene>
    <name evidence="2" type="ORF">GCM10022207_79520</name>
</gene>
<comment type="caution">
    <text evidence="2">The sequence shown here is derived from an EMBL/GenBank/DDBJ whole genome shotgun (WGS) entry which is preliminary data.</text>
</comment>
<dbReference type="Proteomes" id="UP001501563">
    <property type="component" value="Unassembled WGS sequence"/>
</dbReference>
<dbReference type="RefSeq" id="WP_345553813.1">
    <property type="nucleotide sequence ID" value="NZ_BAAAZA010000041.1"/>
</dbReference>
<protein>
    <recommendedName>
        <fullName evidence="1">Ribosomal RNA large subunit methyltransferase K/L-like methyltransferase domain-containing protein</fullName>
    </recommendedName>
</protein>
<sequence>MSDRNVAAADVRSALRAAGYTLLQGPPRLEKRPDVLAWAANADGDLVPWAVVEVKSGRLKQPELALPSLARSRDVMGTVDHYAFVNGKWFKADRGVRSLEPIDGPTPPEYGARGLLTDEELATSLLVQRLWFEADRLRESGARADDAFPSRTVLAETEQSGIELPDGGLLPVRPDVLWRAKRAALIEFASRGSSESSSQPAIASAVAALAEHRVTGTVLDPFCGTGSFLWAVLDRAARLDIPAQFVGYEINPRLAGLAASIGYGAPLPVSIDECDAFATEFVEADVIITAPPLRVRSSDHQTLLDGSRTTDSDVAAVDKSLRALRAGGRAVFHVASWFTSSDRYASYRTFLANEFHVAALIGLPRGAMAGTAATSVLMTIDKKEPGQTFVAQLGADWENQLEPEGAALSAALAFVNPSATPRGLTQS</sequence>
<feature type="domain" description="Ribosomal RNA large subunit methyltransferase K/L-like methyltransferase" evidence="1">
    <location>
        <begin position="199"/>
        <end position="229"/>
    </location>
</feature>
<dbReference type="Gene3D" id="3.40.50.150">
    <property type="entry name" value="Vaccinia Virus protein VP39"/>
    <property type="match status" value="1"/>
</dbReference>
<keyword evidence="3" id="KW-1185">Reference proteome</keyword>
<evidence type="ECO:0000313" key="2">
    <source>
        <dbReference type="EMBL" id="GAA3899041.1"/>
    </source>
</evidence>
<dbReference type="Pfam" id="PF01170">
    <property type="entry name" value="UPF0020"/>
    <property type="match status" value="1"/>
</dbReference>
<accession>A0ABP7LE26</accession>
<evidence type="ECO:0000259" key="1">
    <source>
        <dbReference type="Pfam" id="PF01170"/>
    </source>
</evidence>